<accession>A0A3M7M7Y4</accession>
<organism evidence="1 2">
    <name type="scientific">Pyrenophora seminiperda CCB06</name>
    <dbReference type="NCBI Taxonomy" id="1302712"/>
    <lineage>
        <taxon>Eukaryota</taxon>
        <taxon>Fungi</taxon>
        <taxon>Dikarya</taxon>
        <taxon>Ascomycota</taxon>
        <taxon>Pezizomycotina</taxon>
        <taxon>Dothideomycetes</taxon>
        <taxon>Pleosporomycetidae</taxon>
        <taxon>Pleosporales</taxon>
        <taxon>Pleosporineae</taxon>
        <taxon>Pleosporaceae</taxon>
        <taxon>Pyrenophora</taxon>
    </lineage>
</organism>
<dbReference type="AlphaFoldDB" id="A0A3M7M7Y4"/>
<reference evidence="1 2" key="1">
    <citation type="journal article" date="2014" name="PLoS ONE">
        <title>De novo Genome Assembly of the Fungal Plant Pathogen Pyrenophora semeniperda.</title>
        <authorList>
            <person name="Soliai M.M."/>
            <person name="Meyer S.E."/>
            <person name="Udall J.A."/>
            <person name="Elzinga D.E."/>
            <person name="Hermansen R.A."/>
            <person name="Bodily P.M."/>
            <person name="Hart A.A."/>
            <person name="Coleman C.E."/>
        </authorList>
    </citation>
    <scope>NUCLEOTIDE SEQUENCE [LARGE SCALE GENOMIC DNA]</scope>
    <source>
        <strain evidence="1 2">CCB06</strain>
        <tissue evidence="1">Mycelium</tissue>
    </source>
</reference>
<proteinExistence type="predicted"/>
<dbReference type="EMBL" id="KE747824">
    <property type="protein sequence ID" value="RMZ70490.1"/>
    <property type="molecule type" value="Genomic_DNA"/>
</dbReference>
<sequence>MKMIQKGESMSRGRHAASEALEVVPIRAFRSLISPRREHAIRGKTCKRPQRKIQRWVYKDEPRHLPGVAEQICYHPRVGGKIKR</sequence>
<evidence type="ECO:0000313" key="2">
    <source>
        <dbReference type="Proteomes" id="UP000265663"/>
    </source>
</evidence>
<dbReference type="Proteomes" id="UP000265663">
    <property type="component" value="Unassembled WGS sequence"/>
</dbReference>
<keyword evidence="2" id="KW-1185">Reference proteome</keyword>
<gene>
    <name evidence="1" type="ORF">GMOD_00000590</name>
</gene>
<name>A0A3M7M7Y4_9PLEO</name>
<protein>
    <submittedName>
        <fullName evidence="1">Uncharacterized protein</fullName>
    </submittedName>
</protein>
<evidence type="ECO:0000313" key="1">
    <source>
        <dbReference type="EMBL" id="RMZ70490.1"/>
    </source>
</evidence>